<dbReference type="AlphaFoldDB" id="A0A2M9Y3V3"/>
<gene>
    <name evidence="3" type="ORF">EHQ30_07010</name>
</gene>
<evidence type="ECO:0000313" key="4">
    <source>
        <dbReference type="Proteomes" id="UP000297891"/>
    </source>
</evidence>
<dbReference type="RefSeq" id="WP_100789533.1">
    <property type="nucleotide sequence ID" value="NZ_NPDQ01000002.1"/>
</dbReference>
<proteinExistence type="predicted"/>
<dbReference type="Pfam" id="PF13280">
    <property type="entry name" value="WYL"/>
    <property type="match status" value="1"/>
</dbReference>
<dbReference type="InterPro" id="IPR057727">
    <property type="entry name" value="WCX_dom"/>
</dbReference>
<dbReference type="InterPro" id="IPR051534">
    <property type="entry name" value="CBASS_pafABC_assoc_protein"/>
</dbReference>
<evidence type="ECO:0000259" key="2">
    <source>
        <dbReference type="Pfam" id="PF25583"/>
    </source>
</evidence>
<protein>
    <submittedName>
        <fullName evidence="3">WYL domain-containing protein</fullName>
    </submittedName>
</protein>
<feature type="domain" description="WYL" evidence="1">
    <location>
        <begin position="134"/>
        <end position="198"/>
    </location>
</feature>
<keyword evidence="4" id="KW-1185">Reference proteome</keyword>
<dbReference type="InterPro" id="IPR028349">
    <property type="entry name" value="PafC-like"/>
</dbReference>
<dbReference type="EMBL" id="RQFP01000001">
    <property type="protein sequence ID" value="TGK96347.1"/>
    <property type="molecule type" value="Genomic_DNA"/>
</dbReference>
<dbReference type="Pfam" id="PF25583">
    <property type="entry name" value="WCX"/>
    <property type="match status" value="1"/>
</dbReference>
<comment type="caution">
    <text evidence="3">The sequence shown here is derived from an EMBL/GenBank/DDBJ whole genome shotgun (WGS) entry which is preliminary data.</text>
</comment>
<dbReference type="PANTHER" id="PTHR34580:SF1">
    <property type="entry name" value="PROTEIN PAFC"/>
    <property type="match status" value="1"/>
</dbReference>
<dbReference type="PIRSF" id="PIRSF016838">
    <property type="entry name" value="PafC"/>
    <property type="match status" value="1"/>
</dbReference>
<feature type="domain" description="WCX" evidence="2">
    <location>
        <begin position="265"/>
        <end position="301"/>
    </location>
</feature>
<dbReference type="Proteomes" id="UP000297891">
    <property type="component" value="Unassembled WGS sequence"/>
</dbReference>
<dbReference type="InterPro" id="IPR026881">
    <property type="entry name" value="WYL_dom"/>
</dbReference>
<accession>A0A2M9Y3V3</accession>
<sequence>MNPSTARAASKLNLIRLLASHPEGLGLEEIQSVTGHKSIAALKKDLGELYMIEMYPYSPTDAVDLDFDGEKVKIRLPIAVDSALPLSPKEWSLLRSLLVAQKSKEDSKLNLSILNKIDSVIPSGDWSPYQKSKETIVKAIGEKKILTIVYWKRDTKEKETRTLAPWLLWEENDSYLLAYDIAKKGFRSFRLDFILDITITDTNYPNLPDTAGEFLEGFKQLFGADSENKDLAKLWITDGASYHLGMKLNLTPTGIQKNISGTVYREFQAPIRDKNWFAQTILGYGTSVLVSEPKELKETIQFHLQSIAPSKPNLHSQS</sequence>
<organism evidence="3 4">
    <name type="scientific">Leptospira brenneri</name>
    <dbReference type="NCBI Taxonomy" id="2023182"/>
    <lineage>
        <taxon>Bacteria</taxon>
        <taxon>Pseudomonadati</taxon>
        <taxon>Spirochaetota</taxon>
        <taxon>Spirochaetia</taxon>
        <taxon>Leptospirales</taxon>
        <taxon>Leptospiraceae</taxon>
        <taxon>Leptospira</taxon>
    </lineage>
</organism>
<reference evidence="3" key="1">
    <citation type="journal article" date="2019" name="PLoS Negl. Trop. Dis.">
        <title>Revisiting the worldwide diversity of Leptospira species in the environment.</title>
        <authorList>
            <person name="Vincent A.T."/>
            <person name="Schiettekatte O."/>
            <person name="Bourhy P."/>
            <person name="Veyrier F.J."/>
            <person name="Picardeau M."/>
        </authorList>
    </citation>
    <scope>NUCLEOTIDE SEQUENCE [LARGE SCALE GENOMIC DNA]</scope>
    <source>
        <strain evidence="3">201800277</strain>
    </source>
</reference>
<dbReference type="PROSITE" id="PS52050">
    <property type="entry name" value="WYL"/>
    <property type="match status" value="1"/>
</dbReference>
<evidence type="ECO:0000313" key="3">
    <source>
        <dbReference type="EMBL" id="TGK96347.1"/>
    </source>
</evidence>
<dbReference type="PANTHER" id="PTHR34580">
    <property type="match status" value="1"/>
</dbReference>
<name>A0A2M9Y3V3_9LEPT</name>
<evidence type="ECO:0000259" key="1">
    <source>
        <dbReference type="Pfam" id="PF13280"/>
    </source>
</evidence>
<dbReference type="OrthoDB" id="9807255at2"/>